<gene>
    <name evidence="8" type="ORF">GS424_007450</name>
</gene>
<keyword evidence="1" id="KW-0813">Transport</keyword>
<evidence type="ECO:0000256" key="3">
    <source>
        <dbReference type="ARBA" id="ARBA00022723"/>
    </source>
</evidence>
<accession>A0A6L7IQA5</accession>
<dbReference type="InterPro" id="IPR017896">
    <property type="entry name" value="4Fe4S_Fe-S-bd"/>
</dbReference>
<keyword evidence="4" id="KW-0249">Electron transport</keyword>
<dbReference type="PANTHER" id="PTHR30176">
    <property type="entry name" value="FERREDOXIN-TYPE PROTEIN NAPH"/>
    <property type="match status" value="1"/>
</dbReference>
<reference evidence="8 9" key="1">
    <citation type="submission" date="2020-10" db="EMBL/GenBank/DDBJ databases">
        <title>Eggerthella sp. nov., isolated from human feces.</title>
        <authorList>
            <person name="Yajun G."/>
        </authorList>
    </citation>
    <scope>NUCLEOTIDE SEQUENCE [LARGE SCALE GENOMIC DNA]</scope>
    <source>
        <strain evidence="8 9">HF-1101</strain>
    </source>
</reference>
<dbReference type="GO" id="GO:0005886">
    <property type="term" value="C:plasma membrane"/>
    <property type="evidence" value="ECO:0007669"/>
    <property type="project" value="TreeGrafter"/>
</dbReference>
<evidence type="ECO:0000313" key="9">
    <source>
        <dbReference type="Proteomes" id="UP000478463"/>
    </source>
</evidence>
<keyword evidence="5" id="KW-0408">Iron</keyword>
<dbReference type="GO" id="GO:0051539">
    <property type="term" value="F:4 iron, 4 sulfur cluster binding"/>
    <property type="evidence" value="ECO:0007669"/>
    <property type="project" value="UniProtKB-KW"/>
</dbReference>
<dbReference type="GO" id="GO:0046872">
    <property type="term" value="F:metal ion binding"/>
    <property type="evidence" value="ECO:0007669"/>
    <property type="project" value="UniProtKB-KW"/>
</dbReference>
<dbReference type="SUPFAM" id="SSF54862">
    <property type="entry name" value="4Fe-4S ferredoxins"/>
    <property type="match status" value="1"/>
</dbReference>
<dbReference type="PROSITE" id="PS51379">
    <property type="entry name" value="4FE4S_FER_2"/>
    <property type="match status" value="1"/>
</dbReference>
<dbReference type="InterPro" id="IPR017900">
    <property type="entry name" value="4Fe4S_Fe_S_CS"/>
</dbReference>
<evidence type="ECO:0000256" key="2">
    <source>
        <dbReference type="ARBA" id="ARBA00022485"/>
    </source>
</evidence>
<evidence type="ECO:0000256" key="6">
    <source>
        <dbReference type="ARBA" id="ARBA00023014"/>
    </source>
</evidence>
<dbReference type="InterPro" id="IPR051684">
    <property type="entry name" value="Electron_Trans/Redox"/>
</dbReference>
<keyword evidence="2" id="KW-0004">4Fe-4S</keyword>
<evidence type="ECO:0000256" key="1">
    <source>
        <dbReference type="ARBA" id="ARBA00022448"/>
    </source>
</evidence>
<dbReference type="KEGG" id="egd:GS424_007450"/>
<feature type="domain" description="4Fe-4S ferredoxin-type" evidence="7">
    <location>
        <begin position="308"/>
        <end position="339"/>
    </location>
</feature>
<evidence type="ECO:0000259" key="7">
    <source>
        <dbReference type="PROSITE" id="PS51379"/>
    </source>
</evidence>
<keyword evidence="6" id="KW-0411">Iron-sulfur</keyword>
<proteinExistence type="predicted"/>
<organism evidence="8 9">
    <name type="scientific">Eggerthella guodeyinii</name>
    <dbReference type="NCBI Taxonomy" id="2690837"/>
    <lineage>
        <taxon>Bacteria</taxon>
        <taxon>Bacillati</taxon>
        <taxon>Actinomycetota</taxon>
        <taxon>Coriobacteriia</taxon>
        <taxon>Eggerthellales</taxon>
        <taxon>Eggerthellaceae</taxon>
        <taxon>Eggerthella</taxon>
    </lineage>
</organism>
<dbReference type="PROSITE" id="PS00198">
    <property type="entry name" value="4FE4S_FER_1"/>
    <property type="match status" value="1"/>
</dbReference>
<protein>
    <submittedName>
        <fullName evidence="8">4Fe-4S binding protein</fullName>
    </submittedName>
</protein>
<dbReference type="PANTHER" id="PTHR30176:SF3">
    <property type="entry name" value="FERREDOXIN-TYPE PROTEIN NAPH"/>
    <property type="match status" value="1"/>
</dbReference>
<keyword evidence="3" id="KW-0479">Metal-binding</keyword>
<name>A0A6L7IQA5_9ACTN</name>
<dbReference type="AlphaFoldDB" id="A0A6L7IQA5"/>
<evidence type="ECO:0000256" key="4">
    <source>
        <dbReference type="ARBA" id="ARBA00022982"/>
    </source>
</evidence>
<evidence type="ECO:0000313" key="8">
    <source>
        <dbReference type="EMBL" id="QOS69662.1"/>
    </source>
</evidence>
<dbReference type="Proteomes" id="UP000478463">
    <property type="component" value="Chromosome"/>
</dbReference>
<sequence length="340" mass="35612">MVDANGIAADPEEAAFGLEQAPDAAAPAAAPEAAPADDALHERPVKKPLARRVAVGAVFLAACAAIVLNVGGTGALSSFGWESIASICPLGALESMVAAKLLIPQALAFLLIVVVAAIVLGKFFCSWVCPVPSIRSCFDAVVRNVPRIASTKTRREDGSEAVGLGVVRPAPRRARSCGACASCSKEPRAALDSRHIVLGGTLLSAAVFGFPVFCLVCPIGLTFASIIALVQLFGIQTLSWGVVAFPLLLVLELTVLRKWCSRFCPLGALVSLLSRPNRLFRPKVDGGKCLRGKGVDCTVCADLCPEGLDPHFEEGLHDCSKCRDCAVNCPARAISFPARR</sequence>
<evidence type="ECO:0000256" key="5">
    <source>
        <dbReference type="ARBA" id="ARBA00023004"/>
    </source>
</evidence>
<dbReference type="RefSeq" id="WP_160941734.1">
    <property type="nucleotide sequence ID" value="NZ_CP063310.1"/>
</dbReference>
<dbReference type="Pfam" id="PF12801">
    <property type="entry name" value="Fer4_5"/>
    <property type="match status" value="2"/>
</dbReference>
<dbReference type="EMBL" id="CP063310">
    <property type="protein sequence ID" value="QOS69662.1"/>
    <property type="molecule type" value="Genomic_DNA"/>
</dbReference>